<proteinExistence type="predicted"/>
<dbReference type="InterPro" id="IPR014001">
    <property type="entry name" value="Helicase_ATP-bd"/>
</dbReference>
<dbReference type="InterPro" id="IPR001650">
    <property type="entry name" value="Helicase_C-like"/>
</dbReference>
<dbReference type="InterPro" id="IPR011545">
    <property type="entry name" value="DEAD/DEAH_box_helicase_dom"/>
</dbReference>
<evidence type="ECO:0000256" key="2">
    <source>
        <dbReference type="ARBA" id="ARBA00022840"/>
    </source>
</evidence>
<dbReference type="SMART" id="SM00487">
    <property type="entry name" value="DEXDc"/>
    <property type="match status" value="1"/>
</dbReference>
<evidence type="ECO:0000259" key="3">
    <source>
        <dbReference type="PROSITE" id="PS51192"/>
    </source>
</evidence>
<name>A0A1W1CII2_9ZZZZ</name>
<organism evidence="5">
    <name type="scientific">hydrothermal vent metagenome</name>
    <dbReference type="NCBI Taxonomy" id="652676"/>
    <lineage>
        <taxon>unclassified sequences</taxon>
        <taxon>metagenomes</taxon>
        <taxon>ecological metagenomes</taxon>
    </lineage>
</organism>
<dbReference type="PROSITE" id="PS51192">
    <property type="entry name" value="HELICASE_ATP_BIND_1"/>
    <property type="match status" value="1"/>
</dbReference>
<keyword evidence="1" id="KW-0547">Nucleotide-binding</keyword>
<dbReference type="EMBL" id="FPHN01000187">
    <property type="protein sequence ID" value="SFV65523.1"/>
    <property type="molecule type" value="Genomic_DNA"/>
</dbReference>
<evidence type="ECO:0000313" key="5">
    <source>
        <dbReference type="EMBL" id="SFV65523.1"/>
    </source>
</evidence>
<dbReference type="Gene3D" id="3.40.50.300">
    <property type="entry name" value="P-loop containing nucleotide triphosphate hydrolases"/>
    <property type="match status" value="2"/>
</dbReference>
<feature type="domain" description="Helicase C-terminal" evidence="4">
    <location>
        <begin position="575"/>
        <end position="736"/>
    </location>
</feature>
<sequence length="1057" mass="122939">MFYNKEHLKATLQIKSVSSFKYNNNKYSAFLAKDKKTLLIKCFDTDTTIPYSAWLHNIYSGYYQEQEEPTTFLKNVEIVESNPIDPFTYFSHILDSVIDDEFINNMGIPAFKKDYNNHPNIKRFDYTSWSEENSIYSYIDGVHDVLMTTFEESVNIRFKKGGWHNITGGKNTGAFFPSANEKCSTLLLCEGLKDGINSDIGFNDVDILVTDGKNQPFMFNAYDVDLDKYKMIFFLDDRDVEPKEVISLFKDMDKKYHEKVKMLDWTLFKEPMKDISNILRAIYEKDTTCFLSEELKELIGALKSKSQIKRKVLPLLKKATSTKSFVEIHDKHLEAKLTTQSEYAIDTNKMKMLDYVIKQKNHNNFNLDLESKYLISKPLHSTNEFKIELKKYLSDFAPIIIKKISENHITLLDSPTNTGKSTLVKTELTQKFKNIIYVAPLRTVVDEFCIGSIFTNVSQKGQNINSTLADLNSNFIGVTTDVFFNLQKSYETEMKQRLSDVDLIVFDEQHLIKESENFREKVTEVNNYLLNNHSGKVLFMSGTPHIDSKKISIIKATVPKENRDNIYYNDNPYENENEFIENVKKEVLKHSVMIYCSSTSKVEEVTDLLRANNTNCFSITSSGILWNKEVVKNKSLDPKKQLLNFSETCVYICTTRATTGLNLPNLKGIYQYGTSYNSNTFIQLMARLRSGGFYHYVTPFMERNLSDSMEQRIIGICKKFQSLSIDKLSAHWQNKGLQAYIIENLSLPIEKRNLDGFLSVYSEELKIIEAYGLGKLTIENDDYVFNLDNKNIIEILKDIDTTIDRKYIDRILIDYLCKNNISILNDIYNLSFIIHDSTIKKNDVELRLITEDGIEKKKAKRAKTREINKERKEKIVDKLGSYFSFNQLNKEFNSGELDRLLESEVIDFDLMAKSKDNRDKIVILRTALIPIKSIVEITVNAIMNSNDIFTIKDLDLLIQEAYPTKKRNKHPYVLFLKSLFSSVYDGKELQFDNMLLIKDRVMRNKKRFFDVLRFKKDFDPKKTKEFIQAETERLERERLAKLSKEVSKKYDFNVVFE</sequence>
<reference evidence="5" key="1">
    <citation type="submission" date="2016-10" db="EMBL/GenBank/DDBJ databases">
        <authorList>
            <person name="de Groot N.N."/>
        </authorList>
    </citation>
    <scope>NUCLEOTIDE SEQUENCE</scope>
</reference>
<dbReference type="GO" id="GO:0005524">
    <property type="term" value="F:ATP binding"/>
    <property type="evidence" value="ECO:0007669"/>
    <property type="project" value="UniProtKB-KW"/>
</dbReference>
<gene>
    <name evidence="5" type="ORF">MNB_SV-14-118</name>
</gene>
<keyword evidence="2" id="KW-0067">ATP-binding</keyword>
<dbReference type="Pfam" id="PF00271">
    <property type="entry name" value="Helicase_C"/>
    <property type="match status" value="1"/>
</dbReference>
<dbReference type="SUPFAM" id="SSF52540">
    <property type="entry name" value="P-loop containing nucleoside triphosphate hydrolases"/>
    <property type="match status" value="1"/>
</dbReference>
<accession>A0A1W1CII2</accession>
<protein>
    <submittedName>
        <fullName evidence="5">Uncharacterized protein</fullName>
    </submittedName>
</protein>
<evidence type="ECO:0000259" key="4">
    <source>
        <dbReference type="PROSITE" id="PS51194"/>
    </source>
</evidence>
<dbReference type="PROSITE" id="PS51194">
    <property type="entry name" value="HELICASE_CTER"/>
    <property type="match status" value="1"/>
</dbReference>
<dbReference type="AlphaFoldDB" id="A0A1W1CII2"/>
<dbReference type="InterPro" id="IPR027417">
    <property type="entry name" value="P-loop_NTPase"/>
</dbReference>
<feature type="domain" description="Helicase ATP-binding" evidence="3">
    <location>
        <begin position="401"/>
        <end position="562"/>
    </location>
</feature>
<dbReference type="GO" id="GO:0003676">
    <property type="term" value="F:nucleic acid binding"/>
    <property type="evidence" value="ECO:0007669"/>
    <property type="project" value="InterPro"/>
</dbReference>
<dbReference type="Pfam" id="PF00270">
    <property type="entry name" value="DEAD"/>
    <property type="match status" value="1"/>
</dbReference>
<evidence type="ECO:0000256" key="1">
    <source>
        <dbReference type="ARBA" id="ARBA00022741"/>
    </source>
</evidence>